<evidence type="ECO:0000313" key="1">
    <source>
        <dbReference type="EMBL" id="MBU2668916.1"/>
    </source>
</evidence>
<keyword evidence="1" id="KW-0560">Oxidoreductase</keyword>
<accession>A0ABS5Z0N9</accession>
<dbReference type="Proteomes" id="UP001519654">
    <property type="component" value="Unassembled WGS sequence"/>
</dbReference>
<keyword evidence="1" id="KW-0503">Monooxygenase</keyword>
<dbReference type="InterPro" id="IPR011008">
    <property type="entry name" value="Dimeric_a/b-barrel"/>
</dbReference>
<evidence type="ECO:0000313" key="2">
    <source>
        <dbReference type="Proteomes" id="UP001519654"/>
    </source>
</evidence>
<keyword evidence="2" id="KW-1185">Reference proteome</keyword>
<dbReference type="RefSeq" id="WP_215793166.1">
    <property type="nucleotide sequence ID" value="NZ_JAHKKG010000013.1"/>
</dbReference>
<dbReference type="EMBL" id="JAHKKG010000013">
    <property type="protein sequence ID" value="MBU2668916.1"/>
    <property type="molecule type" value="Genomic_DNA"/>
</dbReference>
<reference evidence="1 2" key="1">
    <citation type="submission" date="2021-06" db="EMBL/GenBank/DDBJ databases">
        <title>Actinoplanes lichenicola sp. nov., and Actinoplanes ovalisporus sp. nov., isolated from lichen in Thailand.</title>
        <authorList>
            <person name="Saeng-In P."/>
            <person name="Kanchanasin P."/>
            <person name="Yuki M."/>
            <person name="Kudo T."/>
            <person name="Ohkuma M."/>
            <person name="Phongsopitanun W."/>
            <person name="Tanasupawat S."/>
        </authorList>
    </citation>
    <scope>NUCLEOTIDE SEQUENCE [LARGE SCALE GENOMIC DNA]</scope>
    <source>
        <strain evidence="1 2">NBRC 110975</strain>
    </source>
</reference>
<organism evidence="1 2">
    <name type="scientific">Paractinoplanes bogorensis</name>
    <dbReference type="NCBI Taxonomy" id="1610840"/>
    <lineage>
        <taxon>Bacteria</taxon>
        <taxon>Bacillati</taxon>
        <taxon>Actinomycetota</taxon>
        <taxon>Actinomycetes</taxon>
        <taxon>Micromonosporales</taxon>
        <taxon>Micromonosporaceae</taxon>
        <taxon>Paractinoplanes</taxon>
    </lineage>
</organism>
<name>A0ABS5Z0N9_9ACTN</name>
<dbReference type="GO" id="GO:0004497">
    <property type="term" value="F:monooxygenase activity"/>
    <property type="evidence" value="ECO:0007669"/>
    <property type="project" value="UniProtKB-KW"/>
</dbReference>
<dbReference type="SUPFAM" id="SSF54909">
    <property type="entry name" value="Dimeric alpha+beta barrel"/>
    <property type="match status" value="1"/>
</dbReference>
<gene>
    <name evidence="1" type="ORF">KOI35_35940</name>
</gene>
<proteinExistence type="predicted"/>
<protein>
    <submittedName>
        <fullName evidence="1">Antibiotic biosynthesis monooxygenase</fullName>
    </submittedName>
</protein>
<comment type="caution">
    <text evidence="1">The sequence shown here is derived from an EMBL/GenBank/DDBJ whole genome shotgun (WGS) entry which is preliminary data.</text>
</comment>
<sequence>MIARTWRGWTTASHADDYQRHYATVVATELRGIDGFRGARLLRHQSGDEVRFTSITFFTDVDAIRLFAGDDYEFAVVAEDARKVLSRWDERVTHDEVAIFVTG</sequence>